<dbReference type="PANTHER" id="PTHR12262">
    <property type="entry name" value="CCR4-NOT TRANSCRIPTION COMPLEX SUBUNIT 9"/>
    <property type="match status" value="1"/>
</dbReference>
<proteinExistence type="inferred from homology"/>
<accession>A0AAJ6QR78</accession>
<dbReference type="InterPro" id="IPR011989">
    <property type="entry name" value="ARM-like"/>
</dbReference>
<reference evidence="6" key="1">
    <citation type="submission" date="2025-08" db="UniProtKB">
        <authorList>
            <consortium name="RefSeq"/>
        </authorList>
    </citation>
    <scope>IDENTIFICATION</scope>
</reference>
<protein>
    <recommendedName>
        <fullName evidence="3">CCR4-NOT transcription complex subunit 9</fullName>
    </recommendedName>
    <alternativeName>
        <fullName evidence="4">Cell differentiation protein RQCD1 homolog</fullName>
    </alternativeName>
</protein>
<dbReference type="InterPro" id="IPR016024">
    <property type="entry name" value="ARM-type_fold"/>
</dbReference>
<evidence type="ECO:0000256" key="2">
    <source>
        <dbReference type="ARBA" id="ARBA00006385"/>
    </source>
</evidence>
<dbReference type="GO" id="GO:0006402">
    <property type="term" value="P:mRNA catabolic process"/>
    <property type="evidence" value="ECO:0007669"/>
    <property type="project" value="InterPro"/>
</dbReference>
<evidence type="ECO:0000256" key="3">
    <source>
        <dbReference type="ARBA" id="ARBA00014171"/>
    </source>
</evidence>
<evidence type="ECO:0000256" key="4">
    <source>
        <dbReference type="ARBA" id="ARBA00030283"/>
    </source>
</evidence>
<comment type="subcellular location">
    <subcellularLocation>
        <location evidence="1">Cytoplasm</location>
        <location evidence="1">P-body</location>
    </subcellularLocation>
</comment>
<dbReference type="RefSeq" id="XP_003741241.1">
    <property type="nucleotide sequence ID" value="XM_003741193.3"/>
</dbReference>
<dbReference type="SUPFAM" id="SSF48371">
    <property type="entry name" value="ARM repeat"/>
    <property type="match status" value="1"/>
</dbReference>
<evidence type="ECO:0000313" key="5">
    <source>
        <dbReference type="Proteomes" id="UP000694867"/>
    </source>
</evidence>
<dbReference type="GO" id="GO:0030014">
    <property type="term" value="C:CCR4-NOT complex"/>
    <property type="evidence" value="ECO:0007669"/>
    <property type="project" value="InterPro"/>
</dbReference>
<dbReference type="InterPro" id="IPR007216">
    <property type="entry name" value="CNOT9"/>
</dbReference>
<dbReference type="Proteomes" id="UP000694867">
    <property type="component" value="Unplaced"/>
</dbReference>
<sequence length="275" mass="30905">MTQKSGIDNRPRLLQEWEAMCRGASVVTPSDQNRNPGDTNTLIIKLANPGTREYAMKSLCMFHRNVPDLGVLIWHSFGAVSSLIQEIISAYLRREVLESDAARILTALSLLEAVAEHPRTKVDFVCSKIHEIVAPLANLGPSSPHFEALRRGALRVMRALVGGSNLDRGMIGQKEYACVIMQMLADDFLMKIIWNSVNHGGTLAQLLTLQIIYRVSYYDDVLIIFTRAPNTMKLLPKALEKLHEVCRKEMPPMCPQVVSLYQKLYSRYHQSAMAP</sequence>
<name>A0AAJ6QR78_9ACAR</name>
<dbReference type="Gene3D" id="1.25.10.10">
    <property type="entry name" value="Leucine-rich Repeat Variant"/>
    <property type="match status" value="1"/>
</dbReference>
<evidence type="ECO:0000256" key="1">
    <source>
        <dbReference type="ARBA" id="ARBA00004201"/>
    </source>
</evidence>
<dbReference type="GO" id="GO:0000932">
    <property type="term" value="C:P-body"/>
    <property type="evidence" value="ECO:0007669"/>
    <property type="project" value="UniProtKB-SubCell"/>
</dbReference>
<dbReference type="KEGG" id="goe:100907559"/>
<dbReference type="GeneID" id="100907559"/>
<gene>
    <name evidence="6" type="primary">LOC100907559</name>
</gene>
<dbReference type="Pfam" id="PF04078">
    <property type="entry name" value="Rcd1"/>
    <property type="match status" value="1"/>
</dbReference>
<comment type="similarity">
    <text evidence="2">Belongs to the CNOT9 family.</text>
</comment>
<evidence type="ECO:0000313" key="6">
    <source>
        <dbReference type="RefSeq" id="XP_003741241.1"/>
    </source>
</evidence>
<organism evidence="5 6">
    <name type="scientific">Galendromus occidentalis</name>
    <name type="common">western predatory mite</name>
    <dbReference type="NCBI Taxonomy" id="34638"/>
    <lineage>
        <taxon>Eukaryota</taxon>
        <taxon>Metazoa</taxon>
        <taxon>Ecdysozoa</taxon>
        <taxon>Arthropoda</taxon>
        <taxon>Chelicerata</taxon>
        <taxon>Arachnida</taxon>
        <taxon>Acari</taxon>
        <taxon>Parasitiformes</taxon>
        <taxon>Mesostigmata</taxon>
        <taxon>Gamasina</taxon>
        <taxon>Phytoseioidea</taxon>
        <taxon>Phytoseiidae</taxon>
        <taxon>Typhlodrominae</taxon>
        <taxon>Galendromus</taxon>
    </lineage>
</organism>
<keyword evidence="5" id="KW-1185">Reference proteome</keyword>
<dbReference type="AlphaFoldDB" id="A0AAJ6QR78"/>